<keyword evidence="3" id="KW-1185">Reference proteome</keyword>
<evidence type="ECO:0000313" key="2">
    <source>
        <dbReference type="EMBL" id="MBO2443525.1"/>
    </source>
</evidence>
<comment type="caution">
    <text evidence="2">The sequence shown here is derived from an EMBL/GenBank/DDBJ whole genome shotgun (WGS) entry which is preliminary data.</text>
</comment>
<accession>A0ABS3RBP6</accession>
<evidence type="ECO:0000313" key="3">
    <source>
        <dbReference type="Proteomes" id="UP000666915"/>
    </source>
</evidence>
<reference evidence="2 3" key="1">
    <citation type="submission" date="2021-03" db="EMBL/GenBank/DDBJ databases">
        <authorList>
            <person name="Kanchanasin P."/>
            <person name="Saeng-In P."/>
            <person name="Phongsopitanun W."/>
            <person name="Yuki M."/>
            <person name="Kudo T."/>
            <person name="Ohkuma M."/>
            <person name="Tanasupawat S."/>
        </authorList>
    </citation>
    <scope>NUCLEOTIDE SEQUENCE [LARGE SCALE GENOMIC DNA]</scope>
    <source>
        <strain evidence="2 3">L46</strain>
    </source>
</reference>
<organism evidence="2 3">
    <name type="scientific">Actinomadura nitritigenes</name>
    <dbReference type="NCBI Taxonomy" id="134602"/>
    <lineage>
        <taxon>Bacteria</taxon>
        <taxon>Bacillati</taxon>
        <taxon>Actinomycetota</taxon>
        <taxon>Actinomycetes</taxon>
        <taxon>Streptosporangiales</taxon>
        <taxon>Thermomonosporaceae</taxon>
        <taxon>Actinomadura</taxon>
    </lineage>
</organism>
<dbReference type="RefSeq" id="WP_208271834.1">
    <property type="nucleotide sequence ID" value="NZ_BAAAGM010000029.1"/>
</dbReference>
<sequence length="333" mass="34033">MVALGGSMRAVHAVRTLAAASTATLALTALGPLSPAHAAVTRVQTTVEIRCAFTVLNQSADWYFPAGAPQGLVWLQHGFARSNDNVADLASKYAAAGYLVFAPTLPTANLYGCTLQNLGNNTDFLGNVADLFAKMSDPSDKLGRSFAKAKAQAGRSDLALPGALVFSGHSAGGEAVGYVAGRLRTDSPAAWARLRGLVLLDPVKSFIGNNLDTGLKAVDGTGRMVRTISGPDGTCNNSGSGTDAVQADVHAPFVGVRLTDGEHTDAEGASTDAVGTLACGTPQAKNVEALQTFAVAWAKDAFSGTQTAAYLPGGSYYQSKLGAGLIETLAGAS</sequence>
<evidence type="ECO:0000256" key="1">
    <source>
        <dbReference type="SAM" id="SignalP"/>
    </source>
</evidence>
<gene>
    <name evidence="2" type="ORF">J4557_38965</name>
</gene>
<keyword evidence="1" id="KW-0732">Signal</keyword>
<dbReference type="InterPro" id="IPR029058">
    <property type="entry name" value="AB_hydrolase_fold"/>
</dbReference>
<dbReference type="Gene3D" id="3.40.50.1820">
    <property type="entry name" value="alpha/beta hydrolase"/>
    <property type="match status" value="1"/>
</dbReference>
<protein>
    <recommendedName>
        <fullName evidence="4">Alpha/beta hydrolase</fullName>
    </recommendedName>
</protein>
<dbReference type="SUPFAM" id="SSF53474">
    <property type="entry name" value="alpha/beta-Hydrolases"/>
    <property type="match status" value="1"/>
</dbReference>
<feature type="chain" id="PRO_5046306925" description="Alpha/beta hydrolase" evidence="1">
    <location>
        <begin position="39"/>
        <end position="333"/>
    </location>
</feature>
<feature type="signal peptide" evidence="1">
    <location>
        <begin position="1"/>
        <end position="38"/>
    </location>
</feature>
<proteinExistence type="predicted"/>
<dbReference type="Proteomes" id="UP000666915">
    <property type="component" value="Unassembled WGS sequence"/>
</dbReference>
<dbReference type="EMBL" id="JAGEOK010000034">
    <property type="protein sequence ID" value="MBO2443525.1"/>
    <property type="molecule type" value="Genomic_DNA"/>
</dbReference>
<name>A0ABS3RBP6_9ACTN</name>
<evidence type="ECO:0008006" key="4">
    <source>
        <dbReference type="Google" id="ProtNLM"/>
    </source>
</evidence>